<keyword evidence="2" id="KW-1185">Reference proteome</keyword>
<dbReference type="Proteomes" id="UP001054837">
    <property type="component" value="Unassembled WGS sequence"/>
</dbReference>
<dbReference type="AlphaFoldDB" id="A0AAV4MR17"/>
<gene>
    <name evidence="1" type="ORF">CDAR_73671</name>
</gene>
<name>A0AAV4MR17_9ARAC</name>
<reference evidence="1 2" key="1">
    <citation type="submission" date="2021-06" db="EMBL/GenBank/DDBJ databases">
        <title>Caerostris darwini draft genome.</title>
        <authorList>
            <person name="Kono N."/>
            <person name="Arakawa K."/>
        </authorList>
    </citation>
    <scope>NUCLEOTIDE SEQUENCE [LARGE SCALE GENOMIC DNA]</scope>
</reference>
<evidence type="ECO:0000313" key="1">
    <source>
        <dbReference type="EMBL" id="GIX74792.1"/>
    </source>
</evidence>
<organism evidence="1 2">
    <name type="scientific">Caerostris darwini</name>
    <dbReference type="NCBI Taxonomy" id="1538125"/>
    <lineage>
        <taxon>Eukaryota</taxon>
        <taxon>Metazoa</taxon>
        <taxon>Ecdysozoa</taxon>
        <taxon>Arthropoda</taxon>
        <taxon>Chelicerata</taxon>
        <taxon>Arachnida</taxon>
        <taxon>Araneae</taxon>
        <taxon>Araneomorphae</taxon>
        <taxon>Entelegynae</taxon>
        <taxon>Araneoidea</taxon>
        <taxon>Araneidae</taxon>
        <taxon>Caerostris</taxon>
    </lineage>
</organism>
<protein>
    <submittedName>
        <fullName evidence="1">Uncharacterized protein</fullName>
    </submittedName>
</protein>
<sequence length="81" mass="8801">MVKVTFNPLRSPVVNPPPHIHLPLQHLHPRDAEEQTDGCREETIPTAHAHERGWGPTAAPLARWVPTAVKGGLSLGPVGRP</sequence>
<accession>A0AAV4MR17</accession>
<dbReference type="EMBL" id="BPLQ01000771">
    <property type="protein sequence ID" value="GIX74792.1"/>
    <property type="molecule type" value="Genomic_DNA"/>
</dbReference>
<evidence type="ECO:0000313" key="2">
    <source>
        <dbReference type="Proteomes" id="UP001054837"/>
    </source>
</evidence>
<comment type="caution">
    <text evidence="1">The sequence shown here is derived from an EMBL/GenBank/DDBJ whole genome shotgun (WGS) entry which is preliminary data.</text>
</comment>
<proteinExistence type="predicted"/>